<dbReference type="PRINTS" id="PR00248">
    <property type="entry name" value="GPCRMGR"/>
</dbReference>
<dbReference type="GO" id="GO:0004930">
    <property type="term" value="F:G protein-coupled receptor activity"/>
    <property type="evidence" value="ECO:0007669"/>
    <property type="project" value="UniProtKB-KW"/>
</dbReference>
<keyword evidence="10" id="KW-0807">Transducer</keyword>
<keyword evidence="9" id="KW-0325">Glycoprotein</keyword>
<feature type="transmembrane region" description="Helical" evidence="12">
    <location>
        <begin position="744"/>
        <end position="766"/>
    </location>
</feature>
<dbReference type="FunFam" id="3.40.50.2300:FF:000016">
    <property type="entry name" value="Taste 1 receptor member 2"/>
    <property type="match status" value="1"/>
</dbReference>
<dbReference type="GO" id="GO:0050909">
    <property type="term" value="P:sensory perception of taste"/>
    <property type="evidence" value="ECO:0007669"/>
    <property type="project" value="UniProtKB-ARBA"/>
</dbReference>
<protein>
    <submittedName>
        <fullName evidence="15">Taste receptor type 1 member 1-like</fullName>
    </submittedName>
</protein>
<dbReference type="SUPFAM" id="SSF53822">
    <property type="entry name" value="Periplasmic binding protein-like I"/>
    <property type="match status" value="1"/>
</dbReference>
<comment type="similarity">
    <text evidence="11">Belongs to the G-protein coupled receptor 3 family. TAS1R subfamily.</text>
</comment>
<evidence type="ECO:0000256" key="1">
    <source>
        <dbReference type="ARBA" id="ARBA00004651"/>
    </source>
</evidence>
<sequence length="823" mass="92589">MKCPPSLWVMGSLLCALTQWTGATSEFQLEGDYVIGGLFGVHHVSAPVDHDRPEAIKCSRENLTESSHRRFQLMRFSVEEINNSTNLLPNVSLGYEIFDHCSDMHNFPAILHLISVNGSIQPWSEPHKNLSSVSKVIALVGTYTSPNALTAAPLFMTNLIPMVSYGASSSVFSRKQTFPSFFRTVHPNKDVIKVIVDIMLHFKWRWVAFLNVDDDYGNDGQKLFRENIKNTQICLAYTKALNHHTNHSKTLKQIEAQKINVIIVFAPEWTAEPLIQSAIQNNVTNKVWIAGDAWSLNKKLPTVKGIRNIGTVIGVAEPRMKIPGFSDFIYSSKSQSHFEDAAQQEFCNQVCDCSNLSAADILAADPSFSFPVYSAVYAIAHALHNVLECGAGTCNDNITVYPHMVLAELKKSNFTLLNHNIQFDENGDPNFGTYAIVFWNHTGDAQEVGNHTLHPSNKFFIDDAKIKWHTSETMVPISLCSPECPQGYAKKHVGGHKCCFTCYICKNGSYVNSTEDPYSCINCKDTEWSAEGSTSCSLRVVEYIPFTDIGAILIMCGAWSFIGLTIATSVLLAINYNTPVVRSAGGPMCFLILSCLTLSSLSVFFYFDKPTECFCILRSLPFILFYSVCLACFVVRSFQIVCIFKTAAKFPMLYSWWMKYHGQWLLITGTFVTQALLLLIGYSCGPPKPYNETLWYPEKIILSCEIGLKANSGPVILLLFLACLCFIFSYMGKNLPKNYNEAKAITFCLFLLILTWIIFATVYMLYRGKHIQTVNTLAVLSSVYSFLLWYFFPKCYIIIFQPHRNTQQYFQGLIQNYTKTISQ</sequence>
<dbReference type="PRINTS" id="PR00592">
    <property type="entry name" value="CASENSINGR"/>
</dbReference>
<dbReference type="InterPro" id="IPR000337">
    <property type="entry name" value="GPCR_3"/>
</dbReference>
<dbReference type="Pfam" id="PF01094">
    <property type="entry name" value="ANF_receptor"/>
    <property type="match status" value="1"/>
</dbReference>
<dbReference type="Gene3D" id="2.10.50.30">
    <property type="entry name" value="GPCR, family 3, nine cysteines domain"/>
    <property type="match status" value="1"/>
</dbReference>
<evidence type="ECO:0000313" key="15">
    <source>
        <dbReference type="Ensembl" id="ENSENLP00000000762.1"/>
    </source>
</evidence>
<dbReference type="Pfam" id="PF00003">
    <property type="entry name" value="7tm_3"/>
    <property type="match status" value="1"/>
</dbReference>
<evidence type="ECO:0000256" key="11">
    <source>
        <dbReference type="ARBA" id="ARBA00038492"/>
    </source>
</evidence>
<keyword evidence="4 13" id="KW-0732">Signal</keyword>
<dbReference type="InterPro" id="IPR017979">
    <property type="entry name" value="GPCR_3_CS"/>
</dbReference>
<dbReference type="InterPro" id="IPR011500">
    <property type="entry name" value="GPCR_3_9-Cys_dom"/>
</dbReference>
<accession>A0A665T5D5</accession>
<evidence type="ECO:0000256" key="10">
    <source>
        <dbReference type="ARBA" id="ARBA00023224"/>
    </source>
</evidence>
<feature type="transmembrane region" description="Helical" evidence="12">
    <location>
        <begin position="715"/>
        <end position="732"/>
    </location>
</feature>
<name>A0A665T5D5_ECHNA</name>
<feature type="transmembrane region" description="Helical" evidence="12">
    <location>
        <begin position="664"/>
        <end position="682"/>
    </location>
</feature>
<dbReference type="PROSITE" id="PS00980">
    <property type="entry name" value="G_PROTEIN_RECEP_F3_2"/>
    <property type="match status" value="1"/>
</dbReference>
<reference evidence="15" key="2">
    <citation type="submission" date="2025-08" db="UniProtKB">
        <authorList>
            <consortium name="Ensembl"/>
        </authorList>
    </citation>
    <scope>IDENTIFICATION</scope>
</reference>
<reference evidence="15" key="3">
    <citation type="submission" date="2025-09" db="UniProtKB">
        <authorList>
            <consortium name="Ensembl"/>
        </authorList>
    </citation>
    <scope>IDENTIFICATION</scope>
</reference>
<dbReference type="PANTHER" id="PTHR24061">
    <property type="entry name" value="CALCIUM-SENSING RECEPTOR-RELATED"/>
    <property type="match status" value="1"/>
</dbReference>
<feature type="transmembrane region" description="Helical" evidence="12">
    <location>
        <begin position="772"/>
        <end position="792"/>
    </location>
</feature>
<proteinExistence type="inferred from homology"/>
<reference evidence="15" key="1">
    <citation type="submission" date="2021-04" db="EMBL/GenBank/DDBJ databases">
        <authorList>
            <consortium name="Wellcome Sanger Institute Data Sharing"/>
        </authorList>
    </citation>
    <scope>NUCLEOTIDE SEQUENCE [LARGE SCALE GENOMIC DNA]</scope>
</reference>
<evidence type="ECO:0000256" key="13">
    <source>
        <dbReference type="SAM" id="SignalP"/>
    </source>
</evidence>
<dbReference type="InterPro" id="IPR038550">
    <property type="entry name" value="GPCR_3_9-Cys_sf"/>
</dbReference>
<dbReference type="Ensembl" id="ENSENLT00000000888.1">
    <property type="protein sequence ID" value="ENSENLP00000000762.1"/>
    <property type="gene ID" value="ENSENLG00000000544.1"/>
</dbReference>
<keyword evidence="3 12" id="KW-0812">Transmembrane</keyword>
<dbReference type="InterPro" id="IPR017978">
    <property type="entry name" value="GPCR_3_C"/>
</dbReference>
<dbReference type="Proteomes" id="UP000472264">
    <property type="component" value="Chromosome 7"/>
</dbReference>
<dbReference type="PROSITE" id="PS50259">
    <property type="entry name" value="G_PROTEIN_RECEP_F3_4"/>
    <property type="match status" value="1"/>
</dbReference>
<evidence type="ECO:0000256" key="9">
    <source>
        <dbReference type="ARBA" id="ARBA00023180"/>
    </source>
</evidence>
<keyword evidence="7 12" id="KW-0472">Membrane</keyword>
<dbReference type="Gene3D" id="3.40.50.2300">
    <property type="match status" value="2"/>
</dbReference>
<keyword evidence="2" id="KW-1003">Cell membrane</keyword>
<dbReference type="InterPro" id="IPR028082">
    <property type="entry name" value="Peripla_BP_I"/>
</dbReference>
<dbReference type="AlphaFoldDB" id="A0A665T5D5"/>
<keyword evidence="5 12" id="KW-1133">Transmembrane helix</keyword>
<evidence type="ECO:0000259" key="14">
    <source>
        <dbReference type="PROSITE" id="PS50259"/>
    </source>
</evidence>
<evidence type="ECO:0000256" key="12">
    <source>
        <dbReference type="SAM" id="Phobius"/>
    </source>
</evidence>
<evidence type="ECO:0000256" key="4">
    <source>
        <dbReference type="ARBA" id="ARBA00022729"/>
    </source>
</evidence>
<evidence type="ECO:0000256" key="8">
    <source>
        <dbReference type="ARBA" id="ARBA00023170"/>
    </source>
</evidence>
<keyword evidence="6" id="KW-0297">G-protein coupled receptor</keyword>
<keyword evidence="8" id="KW-0675">Receptor</keyword>
<gene>
    <name evidence="15" type="primary">LOC115046109</name>
</gene>
<dbReference type="InterPro" id="IPR000068">
    <property type="entry name" value="GPCR_3_Ca_sens_rcpt-rel"/>
</dbReference>
<evidence type="ECO:0000256" key="6">
    <source>
        <dbReference type="ARBA" id="ARBA00023040"/>
    </source>
</evidence>
<comment type="subcellular location">
    <subcellularLocation>
        <location evidence="1">Cell membrane</location>
        <topology evidence="1">Multi-pass membrane protein</topology>
    </subcellularLocation>
</comment>
<feature type="transmembrane region" description="Helical" evidence="12">
    <location>
        <begin position="619"/>
        <end position="644"/>
    </location>
</feature>
<dbReference type="InParanoid" id="A0A665T5D5"/>
<dbReference type="RefSeq" id="XP_029362107.1">
    <property type="nucleotide sequence ID" value="XM_029506247.1"/>
</dbReference>
<evidence type="ECO:0000313" key="16">
    <source>
        <dbReference type="Proteomes" id="UP000472264"/>
    </source>
</evidence>
<evidence type="ECO:0000256" key="7">
    <source>
        <dbReference type="ARBA" id="ARBA00023136"/>
    </source>
</evidence>
<feature type="signal peptide" evidence="13">
    <location>
        <begin position="1"/>
        <end position="23"/>
    </location>
</feature>
<dbReference type="OrthoDB" id="5984008at2759"/>
<dbReference type="CDD" id="cd15287">
    <property type="entry name" value="7tmC_TAS1R2a-like"/>
    <property type="match status" value="1"/>
</dbReference>
<keyword evidence="16" id="KW-1185">Reference proteome</keyword>
<evidence type="ECO:0000256" key="2">
    <source>
        <dbReference type="ARBA" id="ARBA00022475"/>
    </source>
</evidence>
<evidence type="ECO:0000256" key="3">
    <source>
        <dbReference type="ARBA" id="ARBA00022692"/>
    </source>
</evidence>
<feature type="transmembrane region" description="Helical" evidence="12">
    <location>
        <begin position="588"/>
        <end position="607"/>
    </location>
</feature>
<dbReference type="Pfam" id="PF07562">
    <property type="entry name" value="NCD3G"/>
    <property type="match status" value="1"/>
</dbReference>
<dbReference type="GO" id="GO:0005886">
    <property type="term" value="C:plasma membrane"/>
    <property type="evidence" value="ECO:0007669"/>
    <property type="project" value="UniProtKB-SubCell"/>
</dbReference>
<feature type="domain" description="G-protein coupled receptors family 3 profile" evidence="14">
    <location>
        <begin position="550"/>
        <end position="808"/>
    </location>
</feature>
<dbReference type="InterPro" id="IPR001828">
    <property type="entry name" value="ANF_lig-bd_rcpt"/>
</dbReference>
<dbReference type="OMA" id="KIQWHSD"/>
<dbReference type="PANTHER" id="PTHR24061:SF441">
    <property type="entry name" value="TASTE RECEPTOR TYPE 1 MEMBER 2B-RELATED"/>
    <property type="match status" value="1"/>
</dbReference>
<feature type="transmembrane region" description="Helical" evidence="12">
    <location>
        <begin position="549"/>
        <end position="576"/>
    </location>
</feature>
<evidence type="ECO:0000256" key="5">
    <source>
        <dbReference type="ARBA" id="ARBA00022989"/>
    </source>
</evidence>
<organism evidence="15 16">
    <name type="scientific">Echeneis naucrates</name>
    <name type="common">Live sharksucker</name>
    <dbReference type="NCBI Taxonomy" id="173247"/>
    <lineage>
        <taxon>Eukaryota</taxon>
        <taxon>Metazoa</taxon>
        <taxon>Chordata</taxon>
        <taxon>Craniata</taxon>
        <taxon>Vertebrata</taxon>
        <taxon>Euteleostomi</taxon>
        <taxon>Actinopterygii</taxon>
        <taxon>Neopterygii</taxon>
        <taxon>Teleostei</taxon>
        <taxon>Neoteleostei</taxon>
        <taxon>Acanthomorphata</taxon>
        <taxon>Carangaria</taxon>
        <taxon>Carangiformes</taxon>
        <taxon>Echeneidae</taxon>
        <taxon>Echeneis</taxon>
    </lineage>
</organism>
<dbReference type="GeneID" id="115046109"/>
<dbReference type="FunFam" id="2.10.50.30:FF:000004">
    <property type="entry name" value="Taste receptor type 1 member 3-like protein"/>
    <property type="match status" value="1"/>
</dbReference>
<feature type="chain" id="PRO_5025582156" evidence="13">
    <location>
        <begin position="24"/>
        <end position="823"/>
    </location>
</feature>